<dbReference type="InterPro" id="IPR029063">
    <property type="entry name" value="SAM-dependent_MTases_sf"/>
</dbReference>
<dbReference type="PROSITE" id="PS51689">
    <property type="entry name" value="SAM_RNA_A_N6_MT"/>
    <property type="match status" value="1"/>
</dbReference>
<feature type="binding site" evidence="7 8">
    <location>
        <position position="44"/>
    </location>
    <ligand>
        <name>S-adenosyl-L-methionine</name>
        <dbReference type="ChEBI" id="CHEBI:59789"/>
    </ligand>
</feature>
<accession>A0A1G2B6I4</accession>
<comment type="catalytic activity">
    <reaction evidence="7">
        <text>adenosine(1518)/adenosine(1519) in 16S rRNA + 4 S-adenosyl-L-methionine = N(6)-dimethyladenosine(1518)/N(6)-dimethyladenosine(1519) in 16S rRNA + 4 S-adenosyl-L-homocysteine + 4 H(+)</text>
        <dbReference type="Rhea" id="RHEA:19609"/>
        <dbReference type="Rhea" id="RHEA-COMP:10232"/>
        <dbReference type="Rhea" id="RHEA-COMP:10233"/>
        <dbReference type="ChEBI" id="CHEBI:15378"/>
        <dbReference type="ChEBI" id="CHEBI:57856"/>
        <dbReference type="ChEBI" id="CHEBI:59789"/>
        <dbReference type="ChEBI" id="CHEBI:74411"/>
        <dbReference type="ChEBI" id="CHEBI:74493"/>
        <dbReference type="EC" id="2.1.1.182"/>
    </reaction>
</comment>
<dbReference type="SMART" id="SM00650">
    <property type="entry name" value="rADc"/>
    <property type="match status" value="1"/>
</dbReference>
<keyword evidence="3 7" id="KW-0489">Methyltransferase</keyword>
<gene>
    <name evidence="7" type="primary">rsmA</name>
    <name evidence="7" type="synonym">ksgA</name>
    <name evidence="10" type="ORF">A2898_03755</name>
</gene>
<comment type="function">
    <text evidence="7">Specifically dimethylates two adjacent adenosines (A1518 and A1519) in the loop of a conserved hairpin near the 3'-end of 16S rRNA in the 30S particle. May play a critical role in biogenesis of 30S subunits.</text>
</comment>
<dbReference type="GO" id="GO:0005829">
    <property type="term" value="C:cytosol"/>
    <property type="evidence" value="ECO:0007669"/>
    <property type="project" value="TreeGrafter"/>
</dbReference>
<dbReference type="SUPFAM" id="SSF53335">
    <property type="entry name" value="S-adenosyl-L-methionine-dependent methyltransferases"/>
    <property type="match status" value="1"/>
</dbReference>
<feature type="domain" description="Ribosomal RNA adenine methylase transferase N-terminal" evidence="9">
    <location>
        <begin position="49"/>
        <end position="220"/>
    </location>
</feature>
<feature type="binding site" evidence="7 8">
    <location>
        <position position="115"/>
    </location>
    <ligand>
        <name>S-adenosyl-L-methionine</name>
        <dbReference type="ChEBI" id="CHEBI:59789"/>
    </ligand>
</feature>
<dbReference type="Gene3D" id="3.40.50.150">
    <property type="entry name" value="Vaccinia Virus protein VP39"/>
    <property type="match status" value="1"/>
</dbReference>
<evidence type="ECO:0000256" key="4">
    <source>
        <dbReference type="ARBA" id="ARBA00022679"/>
    </source>
</evidence>
<proteinExistence type="inferred from homology"/>
<dbReference type="AlphaFoldDB" id="A0A1G2B6I4"/>
<evidence type="ECO:0000256" key="1">
    <source>
        <dbReference type="ARBA" id="ARBA00022490"/>
    </source>
</evidence>
<evidence type="ECO:0000259" key="9">
    <source>
        <dbReference type="SMART" id="SM00650"/>
    </source>
</evidence>
<dbReference type="InterPro" id="IPR020598">
    <property type="entry name" value="rRNA_Ade_methylase_Trfase_N"/>
</dbReference>
<dbReference type="InterPro" id="IPR020596">
    <property type="entry name" value="rRNA_Ade_Mease_Trfase_CS"/>
</dbReference>
<dbReference type="STRING" id="1798543.A2898_03755"/>
<dbReference type="Proteomes" id="UP000179164">
    <property type="component" value="Unassembled WGS sequence"/>
</dbReference>
<evidence type="ECO:0000313" key="11">
    <source>
        <dbReference type="Proteomes" id="UP000179164"/>
    </source>
</evidence>
<comment type="similarity">
    <text evidence="7">Belongs to the class I-like SAM-binding methyltransferase superfamily. rRNA adenine N(6)-methyltransferase family. RsmA subfamily.</text>
</comment>
<keyword evidence="1 7" id="KW-0963">Cytoplasm</keyword>
<evidence type="ECO:0000256" key="6">
    <source>
        <dbReference type="ARBA" id="ARBA00022884"/>
    </source>
</evidence>
<feature type="binding site" evidence="7 8">
    <location>
        <position position="42"/>
    </location>
    <ligand>
        <name>S-adenosyl-L-methionine</name>
        <dbReference type="ChEBI" id="CHEBI:59789"/>
    </ligand>
</feature>
<dbReference type="GO" id="GO:0052908">
    <property type="term" value="F:16S rRNA (adenine(1518)-N(6)/adenine(1519)-N(6))-dimethyltransferase activity"/>
    <property type="evidence" value="ECO:0007669"/>
    <property type="project" value="UniProtKB-EC"/>
</dbReference>
<dbReference type="PROSITE" id="PS01131">
    <property type="entry name" value="RRNA_A_DIMETH"/>
    <property type="match status" value="1"/>
</dbReference>
<evidence type="ECO:0000256" key="8">
    <source>
        <dbReference type="PROSITE-ProRule" id="PRU01026"/>
    </source>
</evidence>
<evidence type="ECO:0000256" key="7">
    <source>
        <dbReference type="HAMAP-Rule" id="MF_00607"/>
    </source>
</evidence>
<dbReference type="EMBL" id="MHKE01000004">
    <property type="protein sequence ID" value="OGY84804.1"/>
    <property type="molecule type" value="Genomic_DNA"/>
</dbReference>
<protein>
    <recommendedName>
        <fullName evidence="7">Ribosomal RNA small subunit methyltransferase A</fullName>
        <ecNumber evidence="7">2.1.1.182</ecNumber>
    </recommendedName>
    <alternativeName>
        <fullName evidence="7">16S rRNA (adenine(1518)-N(6)/adenine(1519)-N(6))-dimethyltransferase</fullName>
    </alternativeName>
    <alternativeName>
        <fullName evidence="7">16S rRNA dimethyladenosine transferase</fullName>
    </alternativeName>
    <alternativeName>
        <fullName evidence="7">16S rRNA dimethylase</fullName>
    </alternativeName>
    <alternativeName>
        <fullName evidence="7">S-adenosylmethionine-6-N', N'-adenosyl(rRNA) dimethyltransferase</fullName>
    </alternativeName>
</protein>
<keyword evidence="2 7" id="KW-0698">rRNA processing</keyword>
<dbReference type="NCBIfam" id="TIGR00755">
    <property type="entry name" value="ksgA"/>
    <property type="match status" value="1"/>
</dbReference>
<name>A0A1G2B6I4_9BACT</name>
<evidence type="ECO:0000256" key="2">
    <source>
        <dbReference type="ARBA" id="ARBA00022552"/>
    </source>
</evidence>
<dbReference type="EC" id="2.1.1.182" evidence="7"/>
<dbReference type="PANTHER" id="PTHR11727">
    <property type="entry name" value="DIMETHYLADENOSINE TRANSFERASE"/>
    <property type="match status" value="1"/>
</dbReference>
<feature type="binding site" evidence="7 8">
    <location>
        <position position="90"/>
    </location>
    <ligand>
        <name>S-adenosyl-L-methionine</name>
        <dbReference type="ChEBI" id="CHEBI:59789"/>
    </ligand>
</feature>
<dbReference type="Gene3D" id="1.10.8.100">
    <property type="entry name" value="Ribosomal RNA adenine dimethylase-like, domain 2"/>
    <property type="match status" value="1"/>
</dbReference>
<sequence length="293" mass="32764">MHTPHRGALFEPERPQSRRLKARVVDICRRESLRPQHDLGQHFLVDERVLADIVEAASLEPRLPILEIGPGIGVLTEALARFGVDLTAVELDTACARYLARNFHSKPHVHIIQGDALGWWERSRATYTEGEFDIAANLPFNIASHVLNIFLSSTPRPRAMTVLLQKEVAQRTAASPGSTSMLSLMAQSYADVHIVRTVKRSAFWPMPKVDAALVTFRDIHWRHAGIDEKVFFKVARAGFSARRKKLRNNLAGFAGLLPSAVEALLLSIGISENARAQELSLEEWRVLMSKLTN</sequence>
<keyword evidence="4 7" id="KW-0808">Transferase</keyword>
<dbReference type="HAMAP" id="MF_00607">
    <property type="entry name" value="16SrRNA_methyltr_A"/>
    <property type="match status" value="1"/>
</dbReference>
<dbReference type="GO" id="GO:0003723">
    <property type="term" value="F:RNA binding"/>
    <property type="evidence" value="ECO:0007669"/>
    <property type="project" value="UniProtKB-UniRule"/>
</dbReference>
<keyword evidence="5 7" id="KW-0949">S-adenosyl-L-methionine</keyword>
<evidence type="ECO:0000313" key="10">
    <source>
        <dbReference type="EMBL" id="OGY84804.1"/>
    </source>
</evidence>
<reference evidence="10 11" key="1">
    <citation type="journal article" date="2016" name="Nat. Commun.">
        <title>Thousands of microbial genomes shed light on interconnected biogeochemical processes in an aquifer system.</title>
        <authorList>
            <person name="Anantharaman K."/>
            <person name="Brown C.T."/>
            <person name="Hug L.A."/>
            <person name="Sharon I."/>
            <person name="Castelle C.J."/>
            <person name="Probst A.J."/>
            <person name="Thomas B.C."/>
            <person name="Singh A."/>
            <person name="Wilkins M.J."/>
            <person name="Karaoz U."/>
            <person name="Brodie E.L."/>
            <person name="Williams K.H."/>
            <person name="Hubbard S.S."/>
            <person name="Banfield J.F."/>
        </authorList>
    </citation>
    <scope>NUCLEOTIDE SEQUENCE [LARGE SCALE GENOMIC DNA]</scope>
</reference>
<evidence type="ECO:0000256" key="5">
    <source>
        <dbReference type="ARBA" id="ARBA00022691"/>
    </source>
</evidence>
<dbReference type="InterPro" id="IPR023165">
    <property type="entry name" value="rRNA_Ade_diMease-like_C"/>
</dbReference>
<organism evidence="10 11">
    <name type="scientific">Candidatus Kerfeldbacteria bacterium RIFCSPLOWO2_01_FULL_48_11</name>
    <dbReference type="NCBI Taxonomy" id="1798543"/>
    <lineage>
        <taxon>Bacteria</taxon>
        <taxon>Candidatus Kerfeldiibacteriota</taxon>
    </lineage>
</organism>
<feature type="binding site" evidence="7 8">
    <location>
        <position position="69"/>
    </location>
    <ligand>
        <name>S-adenosyl-L-methionine</name>
        <dbReference type="ChEBI" id="CHEBI:59789"/>
    </ligand>
</feature>
<keyword evidence="6 7" id="KW-0694">RNA-binding</keyword>
<dbReference type="InterPro" id="IPR001737">
    <property type="entry name" value="KsgA/Erm"/>
</dbReference>
<comment type="caution">
    <text evidence="10">The sequence shown here is derived from an EMBL/GenBank/DDBJ whole genome shotgun (WGS) entry which is preliminary data.</text>
</comment>
<evidence type="ECO:0000256" key="3">
    <source>
        <dbReference type="ARBA" id="ARBA00022603"/>
    </source>
</evidence>
<dbReference type="InterPro" id="IPR011530">
    <property type="entry name" value="rRNA_adenine_dimethylase"/>
</dbReference>
<dbReference type="Pfam" id="PF00398">
    <property type="entry name" value="RrnaAD"/>
    <property type="match status" value="1"/>
</dbReference>
<dbReference type="CDD" id="cd02440">
    <property type="entry name" value="AdoMet_MTases"/>
    <property type="match status" value="1"/>
</dbReference>
<dbReference type="PANTHER" id="PTHR11727:SF7">
    <property type="entry name" value="DIMETHYLADENOSINE TRANSFERASE-RELATED"/>
    <property type="match status" value="1"/>
</dbReference>
<comment type="subcellular location">
    <subcellularLocation>
        <location evidence="7">Cytoplasm</location>
    </subcellularLocation>
</comment>
<feature type="binding site" evidence="7 8">
    <location>
        <position position="137"/>
    </location>
    <ligand>
        <name>S-adenosyl-L-methionine</name>
        <dbReference type="ChEBI" id="CHEBI:59789"/>
    </ligand>
</feature>